<evidence type="ECO:0000256" key="3">
    <source>
        <dbReference type="ARBA" id="ARBA00022448"/>
    </source>
</evidence>
<evidence type="ECO:0000256" key="7">
    <source>
        <dbReference type="ARBA" id="ARBA00023136"/>
    </source>
</evidence>
<organism evidence="10 11">
    <name type="scientific">Carnegiea gigantea</name>
    <dbReference type="NCBI Taxonomy" id="171969"/>
    <lineage>
        <taxon>Eukaryota</taxon>
        <taxon>Viridiplantae</taxon>
        <taxon>Streptophyta</taxon>
        <taxon>Embryophyta</taxon>
        <taxon>Tracheophyta</taxon>
        <taxon>Spermatophyta</taxon>
        <taxon>Magnoliopsida</taxon>
        <taxon>eudicotyledons</taxon>
        <taxon>Gunneridae</taxon>
        <taxon>Pentapetalae</taxon>
        <taxon>Caryophyllales</taxon>
        <taxon>Cactineae</taxon>
        <taxon>Cactaceae</taxon>
        <taxon>Cactoideae</taxon>
        <taxon>Echinocereeae</taxon>
        <taxon>Carnegiea</taxon>
    </lineage>
</organism>
<dbReference type="GO" id="GO:0015743">
    <property type="term" value="P:malate transport"/>
    <property type="evidence" value="ECO:0007669"/>
    <property type="project" value="InterPro"/>
</dbReference>
<keyword evidence="7 9" id="KW-0472">Membrane</keyword>
<gene>
    <name evidence="10" type="ORF">Cgig2_022466</name>
</gene>
<evidence type="ECO:0000313" key="11">
    <source>
        <dbReference type="Proteomes" id="UP001153076"/>
    </source>
</evidence>
<dbReference type="AlphaFoldDB" id="A0A9Q1KAE1"/>
<proteinExistence type="inferred from homology"/>
<dbReference type="InterPro" id="IPR020966">
    <property type="entry name" value="ALMT"/>
</dbReference>
<keyword evidence="11" id="KW-1185">Reference proteome</keyword>
<accession>A0A9Q1KAE1</accession>
<keyword evidence="8" id="KW-0407">Ion channel</keyword>
<evidence type="ECO:0000256" key="5">
    <source>
        <dbReference type="ARBA" id="ARBA00022989"/>
    </source>
</evidence>
<evidence type="ECO:0000313" key="10">
    <source>
        <dbReference type="EMBL" id="KAJ8439329.1"/>
    </source>
</evidence>
<evidence type="ECO:0000256" key="8">
    <source>
        <dbReference type="ARBA" id="ARBA00023303"/>
    </source>
</evidence>
<feature type="transmembrane region" description="Helical" evidence="9">
    <location>
        <begin position="134"/>
        <end position="154"/>
    </location>
</feature>
<keyword evidence="4 9" id="KW-0812">Transmembrane</keyword>
<comment type="similarity">
    <text evidence="2">Belongs to the aromatic acid exporter (TC 2.A.85) family.</text>
</comment>
<feature type="transmembrane region" description="Helical" evidence="9">
    <location>
        <begin position="166"/>
        <end position="186"/>
    </location>
</feature>
<dbReference type="Proteomes" id="UP001153076">
    <property type="component" value="Unassembled WGS sequence"/>
</dbReference>
<feature type="transmembrane region" description="Helical" evidence="9">
    <location>
        <begin position="55"/>
        <end position="74"/>
    </location>
</feature>
<sequence>MASTNIVSNENNTTARSPLGSIWHRFNALPGKLAANVAGIVSMTGKIARDDPRRVVHSMKMGLALTLVSLFYYFQPLYDSFGVSAMWAVMTVVVVFEFTVGATLGKGLNRALATLVAGGLGVGAHHLASLCGKIGEPVLIGSFVFLLAAASTFIRFFPKIKARYDYGFLIFILTFSFISISGLRAAEIIELAHKRLTTIVIGASTSLIINIFLCPVWAGEELHNSISLNMEKLASFLEGFGAAYFKLSEAEVKSKDGTKQLLQGYKSVLNSKSLEENLANFARWEPGHGRFRYRHPWSQYLKLGALIRQCAYRIDALNAYFNPNVQVSQKFRGEIREVCMKMSMESSKTLRELGESLRTMTHPSSSSVNAHLASSKAAVKILKYLLKSGSLSEDTNLLQVIPVVTVAYLLIDIVECTEKIAVSTYDLAILAKFKGTVKGSTIPQEKLSATCNKPESDANQVSECPETVIVVPELMLTNSKSRKGEDPGEPDLNTQHISMMKRVFKRVKNVGEDDPRRAMHAVKSLVFESCKWMKSVMKEFYFLLSCDYGFSWLLQEYKSVLNTKHIYGSLRHPWKQYLILGSLTRECTFKIDALPAHLNAATIKESTKRASNSPQSNESAPLLVVELICCMCLYELASSAHFKPKKPENSESMRKKIDSGCRLDKLESFKSTRGNAHDEKSSSIDKTLNRDHVVITIDAGE</sequence>
<name>A0A9Q1KAE1_9CARY</name>
<keyword evidence="3" id="KW-0813">Transport</keyword>
<keyword evidence="6" id="KW-0406">Ion transport</keyword>
<comment type="caution">
    <text evidence="10">The sequence shown here is derived from an EMBL/GenBank/DDBJ whole genome shotgun (WGS) entry which is preliminary data.</text>
</comment>
<dbReference type="OrthoDB" id="68611at2759"/>
<evidence type="ECO:0000256" key="6">
    <source>
        <dbReference type="ARBA" id="ARBA00023065"/>
    </source>
</evidence>
<evidence type="ECO:0000256" key="2">
    <source>
        <dbReference type="ARBA" id="ARBA00007079"/>
    </source>
</evidence>
<reference evidence="10" key="1">
    <citation type="submission" date="2022-04" db="EMBL/GenBank/DDBJ databases">
        <title>Carnegiea gigantea Genome sequencing and assembly v2.</title>
        <authorList>
            <person name="Copetti D."/>
            <person name="Sanderson M.J."/>
            <person name="Burquez A."/>
            <person name="Wojciechowski M.F."/>
        </authorList>
    </citation>
    <scope>NUCLEOTIDE SEQUENCE</scope>
    <source>
        <strain evidence="10">SGP5-SGP5p</strain>
        <tissue evidence="10">Aerial part</tissue>
    </source>
</reference>
<keyword evidence="5 9" id="KW-1133">Transmembrane helix</keyword>
<dbReference type="Pfam" id="PF11744">
    <property type="entry name" value="ALMT"/>
    <property type="match status" value="2"/>
</dbReference>
<dbReference type="GO" id="GO:0034220">
    <property type="term" value="P:monoatomic ion transmembrane transport"/>
    <property type="evidence" value="ECO:0007669"/>
    <property type="project" value="UniProtKB-KW"/>
</dbReference>
<dbReference type="EMBL" id="JAKOGI010000222">
    <property type="protein sequence ID" value="KAJ8439329.1"/>
    <property type="molecule type" value="Genomic_DNA"/>
</dbReference>
<feature type="transmembrane region" description="Helical" evidence="9">
    <location>
        <begin position="86"/>
        <end position="104"/>
    </location>
</feature>
<evidence type="ECO:0000256" key="1">
    <source>
        <dbReference type="ARBA" id="ARBA00004141"/>
    </source>
</evidence>
<evidence type="ECO:0000256" key="4">
    <source>
        <dbReference type="ARBA" id="ARBA00022692"/>
    </source>
</evidence>
<dbReference type="GO" id="GO:0016020">
    <property type="term" value="C:membrane"/>
    <property type="evidence" value="ECO:0007669"/>
    <property type="project" value="UniProtKB-SubCell"/>
</dbReference>
<evidence type="ECO:0008006" key="12">
    <source>
        <dbReference type="Google" id="ProtNLM"/>
    </source>
</evidence>
<feature type="transmembrane region" description="Helical" evidence="9">
    <location>
        <begin position="111"/>
        <end position="128"/>
    </location>
</feature>
<evidence type="ECO:0000256" key="9">
    <source>
        <dbReference type="SAM" id="Phobius"/>
    </source>
</evidence>
<protein>
    <recommendedName>
        <fullName evidence="12">Aluminum-activated malate transporter</fullName>
    </recommendedName>
</protein>
<dbReference type="PANTHER" id="PTHR31086">
    <property type="entry name" value="ALUMINUM-ACTIVATED MALATE TRANSPORTER 10"/>
    <property type="match status" value="1"/>
</dbReference>
<comment type="subcellular location">
    <subcellularLocation>
        <location evidence="1">Membrane</location>
        <topology evidence="1">Multi-pass membrane protein</topology>
    </subcellularLocation>
</comment>